<dbReference type="RefSeq" id="WP_008861383.1">
    <property type="nucleotide sequence ID" value="NZ_JH815203.1"/>
</dbReference>
<dbReference type="EMBL" id="ADLE01000007">
    <property type="protein sequence ID" value="EJZ65159.1"/>
    <property type="molecule type" value="Genomic_DNA"/>
</dbReference>
<dbReference type="eggNOG" id="COG4206">
    <property type="taxonomic scope" value="Bacteria"/>
</dbReference>
<dbReference type="AlphaFoldDB" id="K0XBJ4"/>
<accession>K0XBJ4</accession>
<dbReference type="Gene3D" id="3.30.1330.60">
    <property type="entry name" value="OmpA-like domain"/>
    <property type="match status" value="1"/>
</dbReference>
<dbReference type="OrthoDB" id="1057719at2"/>
<organism evidence="1 2">
    <name type="scientific">Barnesiella intestinihominis YIT 11860</name>
    <dbReference type="NCBI Taxonomy" id="742726"/>
    <lineage>
        <taxon>Bacteria</taxon>
        <taxon>Pseudomonadati</taxon>
        <taxon>Bacteroidota</taxon>
        <taxon>Bacteroidia</taxon>
        <taxon>Bacteroidales</taxon>
        <taxon>Barnesiellaceae</taxon>
        <taxon>Barnesiella</taxon>
    </lineage>
</organism>
<evidence type="ECO:0008006" key="3">
    <source>
        <dbReference type="Google" id="ProtNLM"/>
    </source>
</evidence>
<protein>
    <recommendedName>
        <fullName evidence="3">DUF3868 domain-containing protein</fullName>
    </recommendedName>
</protein>
<comment type="caution">
    <text evidence="1">The sequence shown here is derived from an EMBL/GenBank/DDBJ whole genome shotgun (WGS) entry which is preliminary data.</text>
</comment>
<keyword evidence="2" id="KW-1185">Reference proteome</keyword>
<evidence type="ECO:0000313" key="1">
    <source>
        <dbReference type="EMBL" id="EJZ65159.1"/>
    </source>
</evidence>
<dbReference type="STRING" id="742726.HMPREF9448_00890"/>
<dbReference type="eggNOG" id="COG0457">
    <property type="taxonomic scope" value="Bacteria"/>
</dbReference>
<dbReference type="PATRIC" id="fig|742726.3.peg.952"/>
<dbReference type="Pfam" id="PF13715">
    <property type="entry name" value="CarbopepD_reg_2"/>
    <property type="match status" value="1"/>
</dbReference>
<dbReference type="InterPro" id="IPR008969">
    <property type="entry name" value="CarboxyPept-like_regulatory"/>
</dbReference>
<dbReference type="InterPro" id="IPR036737">
    <property type="entry name" value="OmpA-like_sf"/>
</dbReference>
<gene>
    <name evidence="1" type="ORF">HMPREF9448_00890</name>
</gene>
<dbReference type="SUPFAM" id="SSF49464">
    <property type="entry name" value="Carboxypeptidase regulatory domain-like"/>
    <property type="match status" value="1"/>
</dbReference>
<dbReference type="GeneID" id="77848199"/>
<reference evidence="1 2" key="1">
    <citation type="submission" date="2012-08" db="EMBL/GenBank/DDBJ databases">
        <title>The Genome Sequence of Barnesiella intestinihominis YIT 11860.</title>
        <authorList>
            <consortium name="The Broad Institute Genome Sequencing Platform"/>
            <person name="Earl A."/>
            <person name="Ward D."/>
            <person name="Feldgarden M."/>
            <person name="Gevers D."/>
            <person name="Morotomi M."/>
            <person name="Walker B."/>
            <person name="Young S.K."/>
            <person name="Zeng Q."/>
            <person name="Gargeya S."/>
            <person name="Fitzgerald M."/>
            <person name="Haas B."/>
            <person name="Abouelleil A."/>
            <person name="Alvarado L."/>
            <person name="Arachchi H.M."/>
            <person name="Berlin A.M."/>
            <person name="Chapman S.B."/>
            <person name="Goldberg J."/>
            <person name="Griggs A."/>
            <person name="Gujja S."/>
            <person name="Hansen M."/>
            <person name="Howarth C."/>
            <person name="Imamovic A."/>
            <person name="Larimer J."/>
            <person name="McCowen C."/>
            <person name="Montmayeur A."/>
            <person name="Murphy C."/>
            <person name="Neiman D."/>
            <person name="Pearson M."/>
            <person name="Priest M."/>
            <person name="Roberts A."/>
            <person name="Saif S."/>
            <person name="Shea T."/>
            <person name="Sisk P."/>
            <person name="Sykes S."/>
            <person name="Wortman J."/>
            <person name="Nusbaum C."/>
            <person name="Birren B."/>
        </authorList>
    </citation>
    <scope>NUCLEOTIDE SEQUENCE [LARGE SCALE GENOMIC DNA]</scope>
    <source>
        <strain evidence="1 2">YIT 11860</strain>
    </source>
</reference>
<dbReference type="Proteomes" id="UP000006044">
    <property type="component" value="Unassembled WGS sequence"/>
</dbReference>
<proteinExistence type="predicted"/>
<evidence type="ECO:0000313" key="2">
    <source>
        <dbReference type="Proteomes" id="UP000006044"/>
    </source>
</evidence>
<sequence>MLNLNKFCSLFIGLILSVVCALPLSARDINVRGTVTNIEGEPLFRVSIYNAGTNKLIGSTNEDGKYLVKIDSEGELLFTSLGYEECKAAVRGELTVDVVLRHSAVALEEVVVSAKRITDNVVPEPTDIEVKGNYFHIRTRVKIPKELFSTNARMIIQPGVYNVTREQMIFLEPLVFDGKEYAITQERMYDYDSGQDPLSRYVQVKSSSSRKDDLVGYSDSTYVENVNDDFRCDMMVSMENYNRVLYRDTFVIARGVVNPLRFLEYEIPGSAVKNENFFPQPEMQLRDTKGDVNLTFRVNKSDLNLTDGDNREELNRLISRLHQVENDPNARLKSFSIAGTASPEGNYERNKQLAQKRMASAMSLIVKELNESTRRQIDMHTTASVETWDRVVDLLRADNKIREADAIQEIIDKYPDNPNRQSRNVVSLPFYRPLITSRYLPRLRRVSYELLFSQYRYLTDEEIEALYRSDSASLSRNEFWRLYNLADSIAEREAICRRALEVYPKFLVAATDLAAILIDKGVPDSELLLPYLEMPELPDETRLNQVVAWLSAGRYAQADSLAFDLPDTGIYHKAKVYAAALNGRYNEVMQEISAESPFNEVLMLLAIKSNEQAWEKAKLLGNSAKEEYIKAVAANRVDEVVLALSYLESAFKKDPSLRDVASVDGDVLDLLQQED</sequence>
<dbReference type="HOGENOM" id="CLU_021955_0_0_10"/>
<name>K0XBJ4_9BACT</name>